<dbReference type="PROSITE" id="PS01357">
    <property type="entry name" value="ZF_ZZ_1"/>
    <property type="match status" value="1"/>
</dbReference>
<dbReference type="Pfam" id="PF00569">
    <property type="entry name" value="ZZ"/>
    <property type="match status" value="1"/>
</dbReference>
<dbReference type="STRING" id="6412.T1G5Z6"/>
<dbReference type="KEGG" id="hro:HELRODRAFT_85566"/>
<evidence type="ECO:0000256" key="6">
    <source>
        <dbReference type="ARBA" id="ARBA00022771"/>
    </source>
</evidence>
<dbReference type="EMBL" id="AMQM01006317">
    <property type="status" value="NOT_ANNOTATED_CDS"/>
    <property type="molecule type" value="Genomic_DNA"/>
</dbReference>
<dbReference type="InterPro" id="IPR050774">
    <property type="entry name" value="KCMF1/Dystrophin"/>
</dbReference>
<evidence type="ECO:0000256" key="7">
    <source>
        <dbReference type="ARBA" id="ARBA00022833"/>
    </source>
</evidence>
<dbReference type="EnsemblMetazoa" id="HelroT85566">
    <property type="protein sequence ID" value="HelroP85566"/>
    <property type="gene ID" value="HelroG85566"/>
</dbReference>
<reference evidence="12" key="3">
    <citation type="submission" date="2015-06" db="UniProtKB">
        <authorList>
            <consortium name="EnsemblMetazoa"/>
        </authorList>
    </citation>
    <scope>IDENTIFICATION</scope>
</reference>
<reference evidence="13" key="1">
    <citation type="submission" date="2012-12" db="EMBL/GenBank/DDBJ databases">
        <authorList>
            <person name="Hellsten U."/>
            <person name="Grimwood J."/>
            <person name="Chapman J.A."/>
            <person name="Shapiro H."/>
            <person name="Aerts A."/>
            <person name="Otillar R.P."/>
            <person name="Terry A.Y."/>
            <person name="Boore J.L."/>
            <person name="Simakov O."/>
            <person name="Marletaz F."/>
            <person name="Cho S.-J."/>
            <person name="Edsinger-Gonzales E."/>
            <person name="Havlak P."/>
            <person name="Kuo D.-H."/>
            <person name="Larsson T."/>
            <person name="Lv J."/>
            <person name="Arendt D."/>
            <person name="Savage R."/>
            <person name="Osoegawa K."/>
            <person name="de Jong P."/>
            <person name="Lindberg D.R."/>
            <person name="Seaver E.C."/>
            <person name="Weisblat D.A."/>
            <person name="Putnam N.H."/>
            <person name="Grigoriev I.V."/>
            <person name="Rokhsar D.S."/>
        </authorList>
    </citation>
    <scope>NUCLEOTIDE SEQUENCE</scope>
</reference>
<feature type="domain" description="ZZ-type" evidence="10">
    <location>
        <begin position="1"/>
        <end position="54"/>
    </location>
</feature>
<dbReference type="EC" id="2.3.2.27" evidence="3"/>
<dbReference type="OrthoDB" id="7873042at2759"/>
<evidence type="ECO:0000256" key="4">
    <source>
        <dbReference type="ARBA" id="ARBA00022679"/>
    </source>
</evidence>
<evidence type="ECO:0000256" key="1">
    <source>
        <dbReference type="ARBA" id="ARBA00000900"/>
    </source>
</evidence>
<evidence type="ECO:0000256" key="9">
    <source>
        <dbReference type="SAM" id="Phobius"/>
    </source>
</evidence>
<dbReference type="Pfam" id="PF05605">
    <property type="entry name" value="zf-Di19"/>
    <property type="match status" value="1"/>
</dbReference>
<dbReference type="EMBL" id="KB097379">
    <property type="protein sequence ID" value="ESN97406.1"/>
    <property type="molecule type" value="Genomic_DNA"/>
</dbReference>
<evidence type="ECO:0000259" key="10">
    <source>
        <dbReference type="PROSITE" id="PS50135"/>
    </source>
</evidence>
<protein>
    <recommendedName>
        <fullName evidence="3">RING-type E3 ubiquitin transferase</fullName>
        <ecNumber evidence="3">2.3.2.27</ecNumber>
    </recommendedName>
</protein>
<evidence type="ECO:0000256" key="5">
    <source>
        <dbReference type="ARBA" id="ARBA00022723"/>
    </source>
</evidence>
<accession>T1G5Z6</accession>
<keyword evidence="9" id="KW-0812">Transmembrane</keyword>
<keyword evidence="6 8" id="KW-0863">Zinc-finger</keyword>
<evidence type="ECO:0000256" key="3">
    <source>
        <dbReference type="ARBA" id="ARBA00012483"/>
    </source>
</evidence>
<keyword evidence="4" id="KW-0808">Transferase</keyword>
<dbReference type="SMART" id="SM00291">
    <property type="entry name" value="ZnF_ZZ"/>
    <property type="match status" value="1"/>
</dbReference>
<dbReference type="PANTHER" id="PTHR12268">
    <property type="entry name" value="E3 UBIQUITIN-PROTEIN LIGASE KCMF1"/>
    <property type="match status" value="1"/>
</dbReference>
<dbReference type="HOGENOM" id="CLU_079470_1_0_1"/>
<dbReference type="InterPro" id="IPR043145">
    <property type="entry name" value="Znf_ZZ_sf"/>
</dbReference>
<dbReference type="PROSITE" id="PS50135">
    <property type="entry name" value="ZF_ZZ_2"/>
    <property type="match status" value="1"/>
</dbReference>
<dbReference type="SUPFAM" id="SSF57850">
    <property type="entry name" value="RING/U-box"/>
    <property type="match status" value="1"/>
</dbReference>
<evidence type="ECO:0000313" key="13">
    <source>
        <dbReference type="Proteomes" id="UP000015101"/>
    </source>
</evidence>
<dbReference type="GO" id="GO:0008270">
    <property type="term" value="F:zinc ion binding"/>
    <property type="evidence" value="ECO:0007669"/>
    <property type="project" value="UniProtKB-KW"/>
</dbReference>
<gene>
    <name evidence="12" type="primary">20216493</name>
    <name evidence="11" type="ORF">HELRODRAFT_85566</name>
</gene>
<keyword evidence="13" id="KW-1185">Reference proteome</keyword>
<feature type="transmembrane region" description="Helical" evidence="9">
    <location>
        <begin position="134"/>
        <end position="152"/>
    </location>
</feature>
<dbReference type="Proteomes" id="UP000015101">
    <property type="component" value="Unassembled WGS sequence"/>
</dbReference>
<dbReference type="eggNOG" id="KOG1280">
    <property type="taxonomic scope" value="Eukaryota"/>
</dbReference>
<evidence type="ECO:0000256" key="8">
    <source>
        <dbReference type="PROSITE-ProRule" id="PRU00228"/>
    </source>
</evidence>
<comment type="similarity">
    <text evidence="2">Belongs to the KCMF1 family.</text>
</comment>
<dbReference type="AlphaFoldDB" id="T1G5Z6"/>
<dbReference type="GO" id="GO:0061630">
    <property type="term" value="F:ubiquitin protein ligase activity"/>
    <property type="evidence" value="ECO:0007669"/>
    <property type="project" value="UniProtKB-EC"/>
</dbReference>
<keyword evidence="5" id="KW-0479">Metal-binding</keyword>
<keyword evidence="7" id="KW-0862">Zinc</keyword>
<dbReference type="GeneID" id="20216493"/>
<dbReference type="CTD" id="20216493"/>
<dbReference type="OMA" id="HREPSNI"/>
<dbReference type="InterPro" id="IPR000433">
    <property type="entry name" value="Znf_ZZ"/>
</dbReference>
<evidence type="ECO:0000256" key="2">
    <source>
        <dbReference type="ARBA" id="ARBA00010938"/>
    </source>
</evidence>
<dbReference type="CDD" id="cd02338">
    <property type="entry name" value="ZZ_PCMF_like"/>
    <property type="match status" value="1"/>
</dbReference>
<keyword evidence="9" id="KW-1133">Transmembrane helix</keyword>
<dbReference type="InParanoid" id="T1G5Z6"/>
<dbReference type="FunCoup" id="T1G5Z6">
    <property type="interactions" value="1"/>
</dbReference>
<reference evidence="11 13" key="2">
    <citation type="journal article" date="2013" name="Nature">
        <title>Insights into bilaterian evolution from three spiralian genomes.</title>
        <authorList>
            <person name="Simakov O."/>
            <person name="Marletaz F."/>
            <person name="Cho S.J."/>
            <person name="Edsinger-Gonzales E."/>
            <person name="Havlak P."/>
            <person name="Hellsten U."/>
            <person name="Kuo D.H."/>
            <person name="Larsson T."/>
            <person name="Lv J."/>
            <person name="Arendt D."/>
            <person name="Savage R."/>
            <person name="Osoegawa K."/>
            <person name="de Jong P."/>
            <person name="Grimwood J."/>
            <person name="Chapman J.A."/>
            <person name="Shapiro H."/>
            <person name="Aerts A."/>
            <person name="Otillar R.P."/>
            <person name="Terry A.Y."/>
            <person name="Boore J.L."/>
            <person name="Grigoriev I.V."/>
            <person name="Lindberg D.R."/>
            <person name="Seaver E.C."/>
            <person name="Weisblat D.A."/>
            <person name="Putnam N.H."/>
            <person name="Rokhsar D.S."/>
        </authorList>
    </citation>
    <scope>NUCLEOTIDE SEQUENCE</scope>
</reference>
<keyword evidence="9" id="KW-0472">Membrane</keyword>
<sequence length="160" mass="17852">VTCDCCMKSSFSGLRYKCLICFDYDLCQSCHDMKAVSSRHKSSHSMQCIPTRADMGILYSGEPSSSLVIQSFSCPHCSKMGFNSQLLADHVRTCHRDRISVEICPICASLPGGDANHVTDDLSQHISTSHQRPILELVRLFFLLVIVFILKLNKLQLLGI</sequence>
<organism evidence="12 13">
    <name type="scientific">Helobdella robusta</name>
    <name type="common">Californian leech</name>
    <dbReference type="NCBI Taxonomy" id="6412"/>
    <lineage>
        <taxon>Eukaryota</taxon>
        <taxon>Metazoa</taxon>
        <taxon>Spiralia</taxon>
        <taxon>Lophotrochozoa</taxon>
        <taxon>Annelida</taxon>
        <taxon>Clitellata</taxon>
        <taxon>Hirudinea</taxon>
        <taxon>Rhynchobdellida</taxon>
        <taxon>Glossiphoniidae</taxon>
        <taxon>Helobdella</taxon>
    </lineage>
</organism>
<dbReference type="Gene3D" id="3.30.60.90">
    <property type="match status" value="1"/>
</dbReference>
<dbReference type="PANTHER" id="PTHR12268:SF13">
    <property type="entry name" value="E3 UBIQUITIN-PROTEIN LIGASE KCMF1"/>
    <property type="match status" value="1"/>
</dbReference>
<evidence type="ECO:0000313" key="11">
    <source>
        <dbReference type="EMBL" id="ESN97406.1"/>
    </source>
</evidence>
<dbReference type="RefSeq" id="XP_009024478.1">
    <property type="nucleotide sequence ID" value="XM_009026230.1"/>
</dbReference>
<name>T1G5Z6_HELRO</name>
<comment type="catalytic activity">
    <reaction evidence="1">
        <text>S-ubiquitinyl-[E2 ubiquitin-conjugating enzyme]-L-cysteine + [acceptor protein]-L-lysine = [E2 ubiquitin-conjugating enzyme]-L-cysteine + N(6)-ubiquitinyl-[acceptor protein]-L-lysine.</text>
        <dbReference type="EC" id="2.3.2.27"/>
    </reaction>
</comment>
<dbReference type="InterPro" id="IPR008598">
    <property type="entry name" value="Di19_Zn-bd"/>
</dbReference>
<evidence type="ECO:0000313" key="12">
    <source>
        <dbReference type="EnsemblMetazoa" id="HelroP85566"/>
    </source>
</evidence>
<proteinExistence type="inferred from homology"/>